<dbReference type="AlphaFoldDB" id="A0A809RJY1"/>
<protein>
    <submittedName>
        <fullName evidence="5">Glycoside hydrolase</fullName>
    </submittedName>
</protein>
<dbReference type="Proteomes" id="UP000662914">
    <property type="component" value="Chromosome"/>
</dbReference>
<dbReference type="InterPro" id="IPR004300">
    <property type="entry name" value="Glyco_hydro_57_N"/>
</dbReference>
<organism evidence="5 6">
    <name type="scientific">Candidatus Desulfobacillus denitrificans</name>
    <dbReference type="NCBI Taxonomy" id="2608985"/>
    <lineage>
        <taxon>Bacteria</taxon>
        <taxon>Pseudomonadati</taxon>
        <taxon>Pseudomonadota</taxon>
        <taxon>Betaproteobacteria</taxon>
        <taxon>Candidatus Desulfobacillus</taxon>
    </lineage>
</organism>
<feature type="domain" description="Glycoside hydrolase family 57 N-terminal" evidence="4">
    <location>
        <begin position="9"/>
        <end position="426"/>
    </location>
</feature>
<proteinExistence type="inferred from homology"/>
<dbReference type="EMBL" id="AP021857">
    <property type="protein sequence ID" value="BBO19742.1"/>
    <property type="molecule type" value="Genomic_DNA"/>
</dbReference>
<accession>A0A809RJY1</accession>
<keyword evidence="2 3" id="KW-0119">Carbohydrate metabolism</keyword>
<dbReference type="GO" id="GO:0005975">
    <property type="term" value="P:carbohydrate metabolic process"/>
    <property type="evidence" value="ECO:0007669"/>
    <property type="project" value="InterPro"/>
</dbReference>
<gene>
    <name evidence="5" type="ORF">DSYM_04410</name>
</gene>
<evidence type="ECO:0000256" key="1">
    <source>
        <dbReference type="ARBA" id="ARBA00006821"/>
    </source>
</evidence>
<sequence>MNSGKLELIFLWHMHQPDYRDFASGEFRRPWTYLHAFKDYTDMAAHLENHPRVRAVVNFVPVLLDQIEDYARQFETGAFRDPLLRLLARENLDGMEEAERGLVLSCCFPGNHQRMVAPYPRYERLQKLHQLLDGQGGAPRYLSGAYFADVLVWYHLVWAGETEMRRQPALAELMSKGEGFTFQDRQRLMALMGEILRGLIPRYRALAERGQIELSATPYSHPLAPLLLDLASAREAQPDLPLPHAHYYPGGRSRVEAQIAAAVDSHARRFGTRPAGMWPAEGAVSAALLQLLADGGCRWAASSQGVLANSGGTAADCYRPWHLAVLPELTLFFRDERLSDLIGFEYAKWHGRDAAQHFVDQLAHIRDDAAEGETPLVCVMLDGENAWEHYPYNAYYFFNDLYELIAAQDWIETTTFSDWLARHPGQAAALPRLTAGSWVYGSFSTWIGDPDKNRAWDLLCTAKQAYDFVMESGRLDEAARAAAEAQLAACESSDWFWWFGDYNPPETVKSFDALFRANLARLYRLIGIAEPPELSIPVSRGGGVPEGGGAMRRASLVE</sequence>
<dbReference type="InterPro" id="IPR027291">
    <property type="entry name" value="Glyco_hydro_38_N_sf"/>
</dbReference>
<evidence type="ECO:0000313" key="5">
    <source>
        <dbReference type="EMBL" id="BBO19742.1"/>
    </source>
</evidence>
<dbReference type="GO" id="GO:0016787">
    <property type="term" value="F:hydrolase activity"/>
    <property type="evidence" value="ECO:0007669"/>
    <property type="project" value="UniProtKB-KW"/>
</dbReference>
<dbReference type="PANTHER" id="PTHR36306:SF1">
    <property type="entry name" value="ALPHA-AMYLASE-RELATED"/>
    <property type="match status" value="1"/>
</dbReference>
<evidence type="ECO:0000256" key="2">
    <source>
        <dbReference type="ARBA" id="ARBA00023277"/>
    </source>
</evidence>
<comment type="similarity">
    <text evidence="1 3">Belongs to the glycosyl hydrolase 57 family.</text>
</comment>
<dbReference type="PANTHER" id="PTHR36306">
    <property type="entry name" value="ALPHA-AMYLASE-RELATED-RELATED"/>
    <property type="match status" value="1"/>
</dbReference>
<dbReference type="KEGG" id="ddz:DSYM_04410"/>
<dbReference type="Gene3D" id="3.20.110.10">
    <property type="entry name" value="Glycoside hydrolase 38, N terminal domain"/>
    <property type="match status" value="2"/>
</dbReference>
<name>A0A809RJY1_9PROT</name>
<dbReference type="InterPro" id="IPR011330">
    <property type="entry name" value="Glyco_hydro/deAcase_b/a-brl"/>
</dbReference>
<dbReference type="SUPFAM" id="SSF88713">
    <property type="entry name" value="Glycoside hydrolase/deacetylase"/>
    <property type="match status" value="1"/>
</dbReference>
<evidence type="ECO:0000313" key="6">
    <source>
        <dbReference type="Proteomes" id="UP000662914"/>
    </source>
</evidence>
<dbReference type="Pfam" id="PF03065">
    <property type="entry name" value="Glyco_hydro_57"/>
    <property type="match status" value="1"/>
</dbReference>
<keyword evidence="5" id="KW-0378">Hydrolase</keyword>
<evidence type="ECO:0000259" key="4">
    <source>
        <dbReference type="Pfam" id="PF03065"/>
    </source>
</evidence>
<dbReference type="InterPro" id="IPR052046">
    <property type="entry name" value="GH57_Enzymes"/>
</dbReference>
<reference evidence="5" key="1">
    <citation type="journal article" name="DNA Res.">
        <title>The physiological potential of anammox bacteria as revealed by their core genome structure.</title>
        <authorList>
            <person name="Okubo T."/>
            <person name="Toyoda A."/>
            <person name="Fukuhara K."/>
            <person name="Uchiyama I."/>
            <person name="Harigaya Y."/>
            <person name="Kuroiwa M."/>
            <person name="Suzuki T."/>
            <person name="Murakami Y."/>
            <person name="Suwa Y."/>
            <person name="Takami H."/>
        </authorList>
    </citation>
    <scope>NUCLEOTIDE SEQUENCE</scope>
    <source>
        <strain evidence="5">317325-3</strain>
    </source>
</reference>
<evidence type="ECO:0000256" key="3">
    <source>
        <dbReference type="RuleBase" id="RU361196"/>
    </source>
</evidence>
<dbReference type="CDD" id="cd10796">
    <property type="entry name" value="GH57N_APU"/>
    <property type="match status" value="1"/>
</dbReference>